<keyword evidence="2" id="KW-1185">Reference proteome</keyword>
<protein>
    <submittedName>
        <fullName evidence="1">Uncharacterized protein</fullName>
    </submittedName>
</protein>
<dbReference type="AlphaFoldDB" id="A0A444V824"/>
<gene>
    <name evidence="1" type="ORF">EOD39_15527</name>
</gene>
<evidence type="ECO:0000313" key="2">
    <source>
        <dbReference type="Proteomes" id="UP000289886"/>
    </source>
</evidence>
<sequence>MNISPLADVRFLTDQQIEITELVDEQLEMTASQFSKRARRVLLESWFHNLSFYRKRWEMLVHEVSDRKSTEPFFSLWSGTPGIHIKYDPASILLIEKRLLYNNDLKTFFTDPECEFYVERLANDWCFAFTKDSDRMAVTPVLVVPDDVIHELETKKKPQGWNCSISIDVFKPDSVRDLATVKTIRLRHNPKIKDILQHCRDREPADDNVETVLNLLKSVSKRDACMLHEFCFKHTPYLNLCGVGLTAKQIRIIHCWSLDYNSSSGKKIHIEDMSKACLTEIKRLMSMKDIPGLTVSNLFTSRNRSLKYLINQASESTKLPHTKRNEKAVTTVALTLMSCCEGATMFALFERVNVFLTAGWAREKIKEVVISIGVKRAKSSCKKSSKKHTK</sequence>
<accession>A0A444V824</accession>
<dbReference type="Proteomes" id="UP000289886">
    <property type="component" value="Unassembled WGS sequence"/>
</dbReference>
<organism evidence="1 2">
    <name type="scientific">Acipenser ruthenus</name>
    <name type="common">Sterlet sturgeon</name>
    <dbReference type="NCBI Taxonomy" id="7906"/>
    <lineage>
        <taxon>Eukaryota</taxon>
        <taxon>Metazoa</taxon>
        <taxon>Chordata</taxon>
        <taxon>Craniata</taxon>
        <taxon>Vertebrata</taxon>
        <taxon>Euteleostomi</taxon>
        <taxon>Actinopterygii</taxon>
        <taxon>Chondrostei</taxon>
        <taxon>Acipenseriformes</taxon>
        <taxon>Acipenseridae</taxon>
        <taxon>Acipenser</taxon>
    </lineage>
</organism>
<comment type="caution">
    <text evidence="1">The sequence shown here is derived from an EMBL/GenBank/DDBJ whole genome shotgun (WGS) entry which is preliminary data.</text>
</comment>
<evidence type="ECO:0000313" key="1">
    <source>
        <dbReference type="EMBL" id="RXM96541.1"/>
    </source>
</evidence>
<dbReference type="EMBL" id="SCEB01001571">
    <property type="protein sequence ID" value="RXM96541.1"/>
    <property type="molecule type" value="Genomic_DNA"/>
</dbReference>
<proteinExistence type="predicted"/>
<reference evidence="1 2" key="1">
    <citation type="submission" date="2019-01" db="EMBL/GenBank/DDBJ databases">
        <title>Draft Genome and Complete Hox-Cluster Characterization of the Sterlet Sturgeon (Acipenser ruthenus).</title>
        <authorList>
            <person name="Wei Q."/>
        </authorList>
    </citation>
    <scope>NUCLEOTIDE SEQUENCE [LARGE SCALE GENOMIC DNA]</scope>
    <source>
        <strain evidence="1">WHYD16114868_AA</strain>
        <tissue evidence="1">Blood</tissue>
    </source>
</reference>
<name>A0A444V824_ACIRT</name>